<reference evidence="8" key="3">
    <citation type="submission" date="2015-02" db="UniProtKB">
        <authorList>
            <consortium name="EnsemblProtists"/>
        </authorList>
    </citation>
    <scope>IDENTIFICATION</scope>
    <source>
        <strain evidence="8">DAOM BR144</strain>
    </source>
</reference>
<dbReference type="InterPro" id="IPR036470">
    <property type="entry name" value="Elicitin_sf"/>
</dbReference>
<keyword evidence="5" id="KW-1015">Disulfide bond</keyword>
<keyword evidence="9" id="KW-1185">Reference proteome</keyword>
<dbReference type="GO" id="GO:0052040">
    <property type="term" value="P:symbiont-mediated perturbation of host programmed cell death"/>
    <property type="evidence" value="ECO:0007669"/>
    <property type="project" value="UniProtKB-KW"/>
</dbReference>
<dbReference type="Pfam" id="PF00964">
    <property type="entry name" value="Elicitin"/>
    <property type="match status" value="1"/>
</dbReference>
<sequence>MCSHMRRHLFMHVVVLVVAALGCNLASSSVALDSDVPLLTCDATVLRPFISGFVGEHCIFETGYRNGFAMLSSVPTSTQLRAICRSRACKMLFHKAAEQNNGVDCVVPTGNKLRLHADLVDQVIHRCPNMKDVYTLMDCGPMKEDETSGNNLVEASMIRDFWYYPDSTNISYVPEDTSKHTVVSKESAHWEGDEVGVHHDGWDIVAYIDEHGAQESVGEYAGVMEAGRIVTTAFACARGDDHVFQMPGPRPQERSSPASSSSSSQGVQCRR</sequence>
<reference evidence="9" key="2">
    <citation type="submission" date="2010-04" db="EMBL/GenBank/DDBJ databases">
        <authorList>
            <person name="Buell R."/>
            <person name="Hamilton J."/>
            <person name="Hostetler J."/>
        </authorList>
    </citation>
    <scope>NUCLEOTIDE SEQUENCE [LARGE SCALE GENOMIC DNA]</scope>
    <source>
        <strain evidence="9">DAOM:BR144</strain>
    </source>
</reference>
<dbReference type="InterPro" id="IPR002200">
    <property type="entry name" value="Elicitin"/>
</dbReference>
<protein>
    <recommendedName>
        <fullName evidence="10">Elicitin-like protein</fullName>
    </recommendedName>
</protein>
<feature type="signal peptide" evidence="7">
    <location>
        <begin position="1"/>
        <end position="26"/>
    </location>
</feature>
<feature type="compositionally biased region" description="Low complexity" evidence="6">
    <location>
        <begin position="255"/>
        <end position="264"/>
    </location>
</feature>
<evidence type="ECO:0000256" key="5">
    <source>
        <dbReference type="ARBA" id="ARBA00023157"/>
    </source>
</evidence>
<keyword evidence="4" id="KW-0928">Hypersensitive response elicitation</keyword>
<keyword evidence="7" id="KW-0732">Signal</keyword>
<dbReference type="VEuPathDB" id="FungiDB:PYU1_G003858"/>
<dbReference type="AlphaFoldDB" id="K3WFX7"/>
<dbReference type="PROSITE" id="PS51257">
    <property type="entry name" value="PROKAR_LIPOPROTEIN"/>
    <property type="match status" value="1"/>
</dbReference>
<feature type="chain" id="PRO_5003867894" description="Elicitin-like protein" evidence="7">
    <location>
        <begin position="27"/>
        <end position="271"/>
    </location>
</feature>
<proteinExistence type="inferred from homology"/>
<dbReference type="Proteomes" id="UP000019132">
    <property type="component" value="Unassembled WGS sequence"/>
</dbReference>
<keyword evidence="3" id="KW-0964">Secreted</keyword>
<evidence type="ECO:0000256" key="3">
    <source>
        <dbReference type="ARBA" id="ARBA00022525"/>
    </source>
</evidence>
<evidence type="ECO:0000256" key="4">
    <source>
        <dbReference type="ARBA" id="ARBA00022978"/>
    </source>
</evidence>
<dbReference type="eggNOG" id="ENOG502R992">
    <property type="taxonomic scope" value="Eukaryota"/>
</dbReference>
<evidence type="ECO:0000313" key="8">
    <source>
        <dbReference type="EnsemblProtists" id="PYU1_T003868"/>
    </source>
</evidence>
<evidence type="ECO:0000256" key="7">
    <source>
        <dbReference type="SAM" id="SignalP"/>
    </source>
</evidence>
<dbReference type="EnsemblProtists" id="PYU1_T003868">
    <property type="protein sequence ID" value="PYU1_T003868"/>
    <property type="gene ID" value="PYU1_G003858"/>
</dbReference>
<comment type="similarity">
    <text evidence="2">Belongs to the elicitin family.</text>
</comment>
<evidence type="ECO:0000256" key="1">
    <source>
        <dbReference type="ARBA" id="ARBA00004613"/>
    </source>
</evidence>
<dbReference type="InParanoid" id="K3WFX7"/>
<dbReference type="SUPFAM" id="SSF48647">
    <property type="entry name" value="Fungal elicitin"/>
    <property type="match status" value="1"/>
</dbReference>
<dbReference type="EMBL" id="GL376638">
    <property type="status" value="NOT_ANNOTATED_CDS"/>
    <property type="molecule type" value="Genomic_DNA"/>
</dbReference>
<reference evidence="9" key="1">
    <citation type="journal article" date="2010" name="Genome Biol.">
        <title>Genome sequence of the necrotrophic plant pathogen Pythium ultimum reveals original pathogenicity mechanisms and effector repertoire.</title>
        <authorList>
            <person name="Levesque C.A."/>
            <person name="Brouwer H."/>
            <person name="Cano L."/>
            <person name="Hamilton J.P."/>
            <person name="Holt C."/>
            <person name="Huitema E."/>
            <person name="Raffaele S."/>
            <person name="Robideau G.P."/>
            <person name="Thines M."/>
            <person name="Win J."/>
            <person name="Zerillo M.M."/>
            <person name="Beakes G.W."/>
            <person name="Boore J.L."/>
            <person name="Busam D."/>
            <person name="Dumas B."/>
            <person name="Ferriera S."/>
            <person name="Fuerstenberg S.I."/>
            <person name="Gachon C.M."/>
            <person name="Gaulin E."/>
            <person name="Govers F."/>
            <person name="Grenville-Briggs L."/>
            <person name="Horner N."/>
            <person name="Hostetler J."/>
            <person name="Jiang R.H."/>
            <person name="Johnson J."/>
            <person name="Krajaejun T."/>
            <person name="Lin H."/>
            <person name="Meijer H.J."/>
            <person name="Moore B."/>
            <person name="Morris P."/>
            <person name="Phuntmart V."/>
            <person name="Puiu D."/>
            <person name="Shetty J."/>
            <person name="Stajich J.E."/>
            <person name="Tripathy S."/>
            <person name="Wawra S."/>
            <person name="van West P."/>
            <person name="Whitty B.R."/>
            <person name="Coutinho P.M."/>
            <person name="Henrissat B."/>
            <person name="Martin F."/>
            <person name="Thomas P.D."/>
            <person name="Tyler B.M."/>
            <person name="De Vries R.P."/>
            <person name="Kamoun S."/>
            <person name="Yandell M."/>
            <person name="Tisserat N."/>
            <person name="Buell C.R."/>
        </authorList>
    </citation>
    <scope>NUCLEOTIDE SEQUENCE</scope>
    <source>
        <strain evidence="9">DAOM:BR144</strain>
    </source>
</reference>
<accession>K3WFX7</accession>
<dbReference type="HOGENOM" id="CLU_1028954_0_0_1"/>
<evidence type="ECO:0000313" key="9">
    <source>
        <dbReference type="Proteomes" id="UP000019132"/>
    </source>
</evidence>
<dbReference type="Gene3D" id="1.10.239.10">
    <property type="entry name" value="Elicitin domain"/>
    <property type="match status" value="1"/>
</dbReference>
<evidence type="ECO:0000256" key="6">
    <source>
        <dbReference type="SAM" id="MobiDB-lite"/>
    </source>
</evidence>
<evidence type="ECO:0000256" key="2">
    <source>
        <dbReference type="ARBA" id="ARBA00009544"/>
    </source>
</evidence>
<name>K3WFX7_GLOUD</name>
<comment type="subcellular location">
    <subcellularLocation>
        <location evidence="1">Secreted</location>
    </subcellularLocation>
</comment>
<feature type="region of interest" description="Disordered" evidence="6">
    <location>
        <begin position="241"/>
        <end position="271"/>
    </location>
</feature>
<dbReference type="GO" id="GO:0005576">
    <property type="term" value="C:extracellular region"/>
    <property type="evidence" value="ECO:0007669"/>
    <property type="project" value="UniProtKB-SubCell"/>
</dbReference>
<organism evidence="8 9">
    <name type="scientific">Globisporangium ultimum (strain ATCC 200006 / CBS 805.95 / DAOM BR144)</name>
    <name type="common">Pythium ultimum</name>
    <dbReference type="NCBI Taxonomy" id="431595"/>
    <lineage>
        <taxon>Eukaryota</taxon>
        <taxon>Sar</taxon>
        <taxon>Stramenopiles</taxon>
        <taxon>Oomycota</taxon>
        <taxon>Peronosporomycetes</taxon>
        <taxon>Pythiales</taxon>
        <taxon>Pythiaceae</taxon>
        <taxon>Globisporangium</taxon>
    </lineage>
</organism>
<evidence type="ECO:0008006" key="10">
    <source>
        <dbReference type="Google" id="ProtNLM"/>
    </source>
</evidence>